<protein>
    <submittedName>
        <fullName evidence="2">Uncharacterized protein</fullName>
    </submittedName>
</protein>
<name>A0AAV5NSG7_9VIBR</name>
<dbReference type="EMBL" id="BSNX01000023">
    <property type="protein sequence ID" value="GLQ72947.1"/>
    <property type="molecule type" value="Genomic_DNA"/>
</dbReference>
<dbReference type="Proteomes" id="UP001156690">
    <property type="component" value="Unassembled WGS sequence"/>
</dbReference>
<dbReference type="AlphaFoldDB" id="A0AAV5NSG7"/>
<accession>A0AAV5NSG7</accession>
<comment type="caution">
    <text evidence="2">The sequence shown here is derived from an EMBL/GenBank/DDBJ whole genome shotgun (WGS) entry which is preliminary data.</text>
</comment>
<proteinExistence type="predicted"/>
<feature type="chain" id="PRO_5043405813" evidence="1">
    <location>
        <begin position="23"/>
        <end position="112"/>
    </location>
</feature>
<feature type="signal peptide" evidence="1">
    <location>
        <begin position="1"/>
        <end position="22"/>
    </location>
</feature>
<reference evidence="3" key="1">
    <citation type="journal article" date="2019" name="Int. J. Syst. Evol. Microbiol.">
        <title>The Global Catalogue of Microorganisms (GCM) 10K type strain sequencing project: providing services to taxonomists for standard genome sequencing and annotation.</title>
        <authorList>
            <consortium name="The Broad Institute Genomics Platform"/>
            <consortium name="The Broad Institute Genome Sequencing Center for Infectious Disease"/>
            <person name="Wu L."/>
            <person name="Ma J."/>
        </authorList>
    </citation>
    <scope>NUCLEOTIDE SEQUENCE [LARGE SCALE GENOMIC DNA]</scope>
    <source>
        <strain evidence="3">NBRC 15640</strain>
    </source>
</reference>
<keyword evidence="3" id="KW-1185">Reference proteome</keyword>
<organism evidence="2 3">
    <name type="scientific">Vibrio penaeicida</name>
    <dbReference type="NCBI Taxonomy" id="104609"/>
    <lineage>
        <taxon>Bacteria</taxon>
        <taxon>Pseudomonadati</taxon>
        <taxon>Pseudomonadota</taxon>
        <taxon>Gammaproteobacteria</taxon>
        <taxon>Vibrionales</taxon>
        <taxon>Vibrionaceae</taxon>
        <taxon>Vibrio</taxon>
    </lineage>
</organism>
<evidence type="ECO:0000313" key="2">
    <source>
        <dbReference type="EMBL" id="GLQ72947.1"/>
    </source>
</evidence>
<keyword evidence="1" id="KW-0732">Signal</keyword>
<evidence type="ECO:0000313" key="3">
    <source>
        <dbReference type="Proteomes" id="UP001156690"/>
    </source>
</evidence>
<evidence type="ECO:0000256" key="1">
    <source>
        <dbReference type="SAM" id="SignalP"/>
    </source>
</evidence>
<gene>
    <name evidence="2" type="ORF">GCM10007932_23070</name>
</gene>
<dbReference type="RefSeq" id="WP_126606840.1">
    <property type="nucleotide sequence ID" value="NZ_AP025145.1"/>
</dbReference>
<sequence>MIKCILRAIVLVACSVPAISYAASMGPGVPTRLTPEGNVLHVHMDGAPKSGLPSCARRVYIDLTTEAGRAHASVAIAAFMGGKKVTFILADNIGHCNWGSSVPHEKHFYVDN</sequence>